<comment type="similarity">
    <text evidence="11">Belongs to the dynactin subunit 4 family.</text>
</comment>
<feature type="region of interest" description="Disordered" evidence="14">
    <location>
        <begin position="452"/>
        <end position="479"/>
    </location>
</feature>
<keyword evidence="8" id="KW-0007">Acetylation</keyword>
<evidence type="ECO:0000256" key="14">
    <source>
        <dbReference type="SAM" id="MobiDB-lite"/>
    </source>
</evidence>
<dbReference type="PANTHER" id="PTHR13034">
    <property type="entry name" value="DYNACTIN P62 SUBUNIT"/>
    <property type="match status" value="1"/>
</dbReference>
<keyword evidence="4" id="KW-0963">Cytoplasm</keyword>
<keyword evidence="6" id="KW-0597">Phosphoprotein</keyword>
<keyword evidence="7" id="KW-0832">Ubl conjugation</keyword>
<evidence type="ECO:0000313" key="16">
    <source>
        <dbReference type="Proteomes" id="UP001385951"/>
    </source>
</evidence>
<evidence type="ECO:0000256" key="4">
    <source>
        <dbReference type="ARBA" id="ARBA00022490"/>
    </source>
</evidence>
<evidence type="ECO:0000313" key="15">
    <source>
        <dbReference type="EMBL" id="KAK7690214.1"/>
    </source>
</evidence>
<name>A0AAW0GG54_9APHY</name>
<evidence type="ECO:0000256" key="13">
    <source>
        <dbReference type="ARBA" id="ARBA00093507"/>
    </source>
</evidence>
<organism evidence="15 16">
    <name type="scientific">Cerrena zonata</name>
    <dbReference type="NCBI Taxonomy" id="2478898"/>
    <lineage>
        <taxon>Eukaryota</taxon>
        <taxon>Fungi</taxon>
        <taxon>Dikarya</taxon>
        <taxon>Basidiomycota</taxon>
        <taxon>Agaricomycotina</taxon>
        <taxon>Agaricomycetes</taxon>
        <taxon>Polyporales</taxon>
        <taxon>Cerrenaceae</taxon>
        <taxon>Cerrena</taxon>
    </lineage>
</organism>
<keyword evidence="9" id="KW-0175">Coiled coil</keyword>
<sequence length="506" mass="55568">MVEVSGYYCPNCLFEVPSASVRAEKNRCARNCFMCPNCQNTLTVVASDPPDNGDRTSPVVISAVGEPPFFLYCNHCRWDSAEVNMTFEKPTGLAAQLQKFEDSAPEALEYERLKEHFEPFLRASPSSSTLPSSSHHHLNPITAAASSALARDISGVAKYNPMSRSRSGRDKGAAKSDIPDYRARVEAGASNGFALGTGGEADIEFLKHLEVEGEVASLEQRWVNSWSTSLNAYDLKPLRIPLHSKKSKRCPSCRHILIKPEQKAQSVRFKIKLVAANYLPAITVTLPHARAALEMMRRSATLNKSTSAAVNEEHNAAAAGAMIAGKTYPFHLAFTNPLYDPIQVRVHVQRSAAPATADGKTRAPFAVTLPSTAFPIAAYAEAWEYEDDEDMFGDEGDYDGSRGATDRDGRARPRTVGVLERRANVTVVGGEVVLGKDAQDSVKFNMLVTYTYRSDDPEPDNDDPTATPSKRGGHDKQPELKTFSFYTVVELGSIIRREENRMDTDI</sequence>
<evidence type="ECO:0000256" key="10">
    <source>
        <dbReference type="ARBA" id="ARBA00023212"/>
    </source>
</evidence>
<protein>
    <recommendedName>
        <fullName evidence="12">Dynactin subunit 4</fullName>
    </recommendedName>
</protein>
<reference evidence="15 16" key="1">
    <citation type="submission" date="2022-09" db="EMBL/GenBank/DDBJ databases">
        <authorList>
            <person name="Palmer J.M."/>
        </authorList>
    </citation>
    <scope>NUCLEOTIDE SEQUENCE [LARGE SCALE GENOMIC DNA]</scope>
    <source>
        <strain evidence="15 16">DSM 7382</strain>
    </source>
</reference>
<feature type="region of interest" description="Disordered" evidence="14">
    <location>
        <begin position="390"/>
        <end position="411"/>
    </location>
</feature>
<evidence type="ECO:0000256" key="7">
    <source>
        <dbReference type="ARBA" id="ARBA00022843"/>
    </source>
</evidence>
<dbReference type="PANTHER" id="PTHR13034:SF2">
    <property type="entry name" value="DYNACTIN SUBUNIT 4"/>
    <property type="match status" value="1"/>
</dbReference>
<evidence type="ECO:0000256" key="6">
    <source>
        <dbReference type="ARBA" id="ARBA00022553"/>
    </source>
</evidence>
<dbReference type="GO" id="GO:0001725">
    <property type="term" value="C:stress fiber"/>
    <property type="evidence" value="ECO:0007669"/>
    <property type="project" value="UniProtKB-SubCell"/>
</dbReference>
<evidence type="ECO:0000256" key="3">
    <source>
        <dbReference type="ARBA" id="ARBA00004657"/>
    </source>
</evidence>
<dbReference type="Proteomes" id="UP001385951">
    <property type="component" value="Unassembled WGS sequence"/>
</dbReference>
<evidence type="ECO:0000256" key="2">
    <source>
        <dbReference type="ARBA" id="ARBA00004529"/>
    </source>
</evidence>
<keyword evidence="16" id="KW-1185">Reference proteome</keyword>
<evidence type="ECO:0000256" key="9">
    <source>
        <dbReference type="ARBA" id="ARBA00023054"/>
    </source>
</evidence>
<evidence type="ECO:0000256" key="12">
    <source>
        <dbReference type="ARBA" id="ARBA00034864"/>
    </source>
</evidence>
<evidence type="ECO:0000256" key="1">
    <source>
        <dbReference type="ARBA" id="ARBA00004300"/>
    </source>
</evidence>
<dbReference type="Pfam" id="PF05502">
    <property type="entry name" value="Dynactin_p62"/>
    <property type="match status" value="2"/>
</dbReference>
<dbReference type="EMBL" id="JASBNA010000007">
    <property type="protein sequence ID" value="KAK7690214.1"/>
    <property type="molecule type" value="Genomic_DNA"/>
</dbReference>
<comment type="subcellular location">
    <subcellularLocation>
        <location evidence="1">Cytoplasm</location>
        <location evidence="1">Cytoskeleton</location>
        <location evidence="1">Microtubule organizing center</location>
        <location evidence="1">Centrosome</location>
    </subcellularLocation>
    <subcellularLocation>
        <location evidence="2">Cytoplasm</location>
        <location evidence="2">Cytoskeleton</location>
        <location evidence="2">Stress fiber</location>
    </subcellularLocation>
    <subcellularLocation>
        <location evidence="3">Cytoplasm</location>
        <location evidence="3">Myofibril</location>
    </subcellularLocation>
</comment>
<keyword evidence="10" id="KW-0206">Cytoskeleton</keyword>
<evidence type="ECO:0000256" key="11">
    <source>
        <dbReference type="ARBA" id="ARBA00034776"/>
    </source>
</evidence>
<comment type="subunit">
    <text evidence="13">Subunit of dynactin, a multiprotein complex part of a tripartite complex with dynein and a adapter, such as BICDL1, BICD2 or HOOK3. The dynactin complex is built around ACTR1A/ACTB filament and consists of an actin-related filament composed of a shoulder domain, a pointed end and a barbed end. Its length is defined by its flexible shoulder domain. The soulder is composed of 2 DCTN1 subunits, 4 DCTN2 and 2 DCTN3. The 4 DCNT2 (via N-terminus) bind the ACTR1A filament and act as molecular rulers to determine the length. The pointed end is important for binding dynein-dynactin cargo adapters. Consists of 4 subunits: ACTR10, DCNT4, DCTN5 and DCTN6. The barbed end is composed of a CAPZA1:CAPZB heterodimers, which binds ACTR1A/ACTB filament and dynactin and stabilizes dynactin. Interacts with ATP7B, but not ATP7A, in a copper-dependent manner. Interacts with ANK2; this interaction is required for localization at costameres. Interacts with N4BP2L1.</text>
</comment>
<evidence type="ECO:0000256" key="5">
    <source>
        <dbReference type="ARBA" id="ARBA00022499"/>
    </source>
</evidence>
<dbReference type="InterPro" id="IPR008603">
    <property type="entry name" value="DCTN4"/>
</dbReference>
<dbReference type="AlphaFoldDB" id="A0AAW0GG54"/>
<comment type="caution">
    <text evidence="15">The sequence shown here is derived from an EMBL/GenBank/DDBJ whole genome shotgun (WGS) entry which is preliminary data.</text>
</comment>
<gene>
    <name evidence="15" type="ORF">QCA50_006866</name>
</gene>
<dbReference type="GO" id="GO:0005869">
    <property type="term" value="C:dynactin complex"/>
    <property type="evidence" value="ECO:0007669"/>
    <property type="project" value="InterPro"/>
</dbReference>
<accession>A0AAW0GG54</accession>
<proteinExistence type="inferred from homology"/>
<evidence type="ECO:0000256" key="8">
    <source>
        <dbReference type="ARBA" id="ARBA00022990"/>
    </source>
</evidence>
<keyword evidence="5" id="KW-1017">Isopeptide bond</keyword>